<dbReference type="AlphaFoldDB" id="A0AAE1BZX2"/>
<evidence type="ECO:0000313" key="2">
    <source>
        <dbReference type="EMBL" id="KAK3673509.1"/>
    </source>
</evidence>
<accession>A0AAE1BZX2</accession>
<feature type="compositionally biased region" description="Basic residues" evidence="1">
    <location>
        <begin position="7"/>
        <end position="19"/>
    </location>
</feature>
<dbReference type="EMBL" id="JAUTXT010000025">
    <property type="protein sequence ID" value="KAK3673509.1"/>
    <property type="molecule type" value="Genomic_DNA"/>
</dbReference>
<reference evidence="2" key="1">
    <citation type="submission" date="2023-07" db="EMBL/GenBank/DDBJ databases">
        <title>Black Yeasts Isolated from many extreme environments.</title>
        <authorList>
            <person name="Coleine C."/>
            <person name="Stajich J.E."/>
            <person name="Selbmann L."/>
        </authorList>
    </citation>
    <scope>NUCLEOTIDE SEQUENCE</scope>
    <source>
        <strain evidence="2">CCFEE 5485</strain>
    </source>
</reference>
<evidence type="ECO:0008006" key="4">
    <source>
        <dbReference type="Google" id="ProtNLM"/>
    </source>
</evidence>
<dbReference type="Proteomes" id="UP001274830">
    <property type="component" value="Unassembled WGS sequence"/>
</dbReference>
<gene>
    <name evidence="2" type="ORF">LTR78_006743</name>
</gene>
<proteinExistence type="predicted"/>
<comment type="caution">
    <text evidence="2">The sequence shown here is derived from an EMBL/GenBank/DDBJ whole genome shotgun (WGS) entry which is preliminary data.</text>
</comment>
<evidence type="ECO:0000313" key="3">
    <source>
        <dbReference type="Proteomes" id="UP001274830"/>
    </source>
</evidence>
<dbReference type="InterPro" id="IPR021463">
    <property type="entry name" value="Methyltransf_34"/>
</dbReference>
<feature type="region of interest" description="Disordered" evidence="1">
    <location>
        <begin position="1"/>
        <end position="28"/>
    </location>
</feature>
<organism evidence="2 3">
    <name type="scientific">Recurvomyces mirabilis</name>
    <dbReference type="NCBI Taxonomy" id="574656"/>
    <lineage>
        <taxon>Eukaryota</taxon>
        <taxon>Fungi</taxon>
        <taxon>Dikarya</taxon>
        <taxon>Ascomycota</taxon>
        <taxon>Pezizomycotina</taxon>
        <taxon>Dothideomycetes</taxon>
        <taxon>Dothideomycetidae</taxon>
        <taxon>Mycosphaerellales</taxon>
        <taxon>Teratosphaeriaceae</taxon>
        <taxon>Recurvomyces</taxon>
    </lineage>
</organism>
<name>A0AAE1BZX2_9PEZI</name>
<dbReference type="Pfam" id="PF11312">
    <property type="entry name" value="Methyltransf_34"/>
    <property type="match status" value="1"/>
</dbReference>
<sequence length="428" mass="47088">MVQPKPAARRGKGRAHKPKKAEAKNQDVAPNLHSTIPVGLQQACLDIFFAAIRPSDENASILQEVKGHLYNRDFAAAFGKEEYLRVYAGRWSPSRALGYLQILHDVQDHIRPPGSAVDLFRVVCLGGGAGAEVVAFGAWLSTLDAEIKLSACFVDIAAWSTVVDILHERLLNPRVLSEYASAAAKETNTALLSLGEYAASFLQQDALVWPDTDLLSTINKDTNLATLLFTLNELYTTSMTKTQHFLAQLTVALSPGAHLLVVDSPGSYSTIQTNEAEKKYPMQWLLDYTLLNESRAVRAADPGPAPKWAKVLSEDSKWFRLPVGLHYPIELENMRYQIHLYRRLSDGLNRQPYLSTSTNQTLAGFTLFHATPTTPGTIFDQKAHLLMPDHMLDVRIVAQEAETSLGVATAVELDHLGVGVGVMLCWSG</sequence>
<evidence type="ECO:0000256" key="1">
    <source>
        <dbReference type="SAM" id="MobiDB-lite"/>
    </source>
</evidence>
<keyword evidence="3" id="KW-1185">Reference proteome</keyword>
<protein>
    <recommendedName>
        <fullName evidence="4">25S rRNA (Uridine(2843)-N(3))-methyltransferase</fullName>
    </recommendedName>
</protein>